<feature type="region of interest" description="Disordered" evidence="1">
    <location>
        <begin position="754"/>
        <end position="780"/>
    </location>
</feature>
<keyword evidence="3" id="KW-1185">Reference proteome</keyword>
<protein>
    <submittedName>
        <fullName evidence="2">Uncharacterized protein</fullName>
    </submittedName>
</protein>
<evidence type="ECO:0000313" key="2">
    <source>
        <dbReference type="EMBL" id="EPX60716.1"/>
    </source>
</evidence>
<dbReference type="Proteomes" id="UP000011682">
    <property type="component" value="Unassembled WGS sequence"/>
</dbReference>
<comment type="caution">
    <text evidence="2">The sequence shown here is derived from an EMBL/GenBank/DDBJ whole genome shotgun (WGS) entry which is preliminary data.</text>
</comment>
<dbReference type="eggNOG" id="ENOG5031QA9">
    <property type="taxonomic scope" value="Bacteria"/>
</dbReference>
<dbReference type="AlphaFoldDB" id="S9PCA9"/>
<evidence type="ECO:0000313" key="3">
    <source>
        <dbReference type="Proteomes" id="UP000011682"/>
    </source>
</evidence>
<evidence type="ECO:0000256" key="1">
    <source>
        <dbReference type="SAM" id="MobiDB-lite"/>
    </source>
</evidence>
<feature type="compositionally biased region" description="Acidic residues" evidence="1">
    <location>
        <begin position="771"/>
        <end position="780"/>
    </location>
</feature>
<accession>S9PCA9</accession>
<name>S9PCA9_CYSF2</name>
<gene>
    <name evidence="2" type="ORF">D187_001365</name>
</gene>
<sequence>MGGYVEQLGLKQTAVAARWLERWKEQGNNGPTWSDTTIDSHLSRALNDSQQGIRFFFQDRSRGALLLEVLQAPPGDHEEVFKLADSALRQEGAPARVVIDATGWAASVRNADTLFAELKRLLVTEGPHPIDLILLEEQYDRLPRSFDSFEKEKKLRLVQVKTPEQGWEAAQARAEEQGVLLSARRFPVFERWLAADFDGQALRIEPKQGLEQLRTRGALPSLEPVTHDLTEVVPTGEEHGSGLKTYSACEQHRWMRVLRSEEASARSGADARTRQGLARYLDITATSTEQERLDAKVRALQQELPGSVKIQAVSAEELKSQQDRAHRRQLAPTVLQVGSVVHLLNVPDGARLAQSRPWVSVHDIVPDPTALSLLLAEVDRWSEFDFLRDPYLDHLISRLDPEEKQRTAFLHARAGLLLTPALKPQTVAPEAHWRPLLEELLSGDPPAAQLRVHLSNAVLDERDDEHDDERDYEIKRTYFLLMQSRMEHLKQIPVTPLRHVPPFGDTLIDRTDNPLIGTGGTSSRALFVSSQYSRPSVLVANTASRARDSEFWLDAYEASESHSTEAFSSRYDDRYNRRYLPPLQHWQTTPLHIAPEYWEMADRELALAWLALRMALLNPRAIRLPDGAVLLQLGGSFFAELRVTRLAQSAMSSQVQACLFLDTNIQAFKRTTQPEGYLMTDEAFRISDLVTTHTVTGGYDFGARLPKWIHILGERTCADIRFRGSALFSEATPSPLHPAAVARIDQEKKQAAQALAAAKASADAEDRAAADDDDDYDSED</sequence>
<dbReference type="EMBL" id="ANAH02000011">
    <property type="protein sequence ID" value="EPX60716.1"/>
    <property type="molecule type" value="Genomic_DNA"/>
</dbReference>
<organism evidence="2 3">
    <name type="scientific">Cystobacter fuscus (strain ATCC 25194 / DSM 2262 / NBRC 100088 / M29)</name>
    <dbReference type="NCBI Taxonomy" id="1242864"/>
    <lineage>
        <taxon>Bacteria</taxon>
        <taxon>Pseudomonadati</taxon>
        <taxon>Myxococcota</taxon>
        <taxon>Myxococcia</taxon>
        <taxon>Myxococcales</taxon>
        <taxon>Cystobacterineae</taxon>
        <taxon>Archangiaceae</taxon>
        <taxon>Cystobacter</taxon>
    </lineage>
</organism>
<reference evidence="2" key="1">
    <citation type="submission" date="2013-05" db="EMBL/GenBank/DDBJ databases">
        <title>Genome assembly of Cystobacter fuscus DSM 2262.</title>
        <authorList>
            <person name="Sharma G."/>
            <person name="Khatri I."/>
            <person name="Kaur C."/>
            <person name="Mayilraj S."/>
            <person name="Subramanian S."/>
        </authorList>
    </citation>
    <scope>NUCLEOTIDE SEQUENCE [LARGE SCALE GENOMIC DNA]</scope>
    <source>
        <strain evidence="2">DSM 2262</strain>
    </source>
</reference>
<proteinExistence type="predicted"/>